<dbReference type="InterPro" id="IPR037175">
    <property type="entry name" value="KFase_sf"/>
</dbReference>
<dbReference type="EMBL" id="JAAMPC010000234">
    <property type="protein sequence ID" value="KAG2243269.1"/>
    <property type="molecule type" value="Genomic_DNA"/>
</dbReference>
<name>A0A8X7TIS2_BRACI</name>
<keyword evidence="3" id="KW-0964">Secreted</keyword>
<dbReference type="SUPFAM" id="SSF102198">
    <property type="entry name" value="Putative cyclase"/>
    <property type="match status" value="1"/>
</dbReference>
<dbReference type="AlphaFoldDB" id="A0A8X7TIS2"/>
<evidence type="ECO:0000256" key="3">
    <source>
        <dbReference type="ARBA" id="ARBA00022530"/>
    </source>
</evidence>
<evidence type="ECO:0000256" key="2">
    <source>
        <dbReference type="ARBA" id="ARBA00007865"/>
    </source>
</evidence>
<dbReference type="PANTHER" id="PTHR31118">
    <property type="entry name" value="CYCLASE-LIKE PROTEIN 2"/>
    <property type="match status" value="1"/>
</dbReference>
<dbReference type="GO" id="GO:0004061">
    <property type="term" value="F:arylformamidase activity"/>
    <property type="evidence" value="ECO:0007669"/>
    <property type="project" value="InterPro"/>
</dbReference>
<accession>A0A8X7TIS2</accession>
<dbReference type="Proteomes" id="UP000886595">
    <property type="component" value="Unassembled WGS sequence"/>
</dbReference>
<reference evidence="4 5" key="1">
    <citation type="submission" date="2020-02" db="EMBL/GenBank/DDBJ databases">
        <authorList>
            <person name="Ma Q."/>
            <person name="Huang Y."/>
            <person name="Song X."/>
            <person name="Pei D."/>
        </authorList>
    </citation>
    <scope>NUCLEOTIDE SEQUENCE [LARGE SCALE GENOMIC DNA]</scope>
    <source>
        <strain evidence="4">Sxm20200214</strain>
        <tissue evidence="4">Leaf</tissue>
    </source>
</reference>
<dbReference type="InterPro" id="IPR007325">
    <property type="entry name" value="KFase/CYL"/>
</dbReference>
<dbReference type="OrthoDB" id="7108654at2759"/>
<evidence type="ECO:0000313" key="5">
    <source>
        <dbReference type="Proteomes" id="UP000886595"/>
    </source>
</evidence>
<proteinExistence type="inferred from homology"/>
<organism evidence="4 5">
    <name type="scientific">Brassica carinata</name>
    <name type="common">Ethiopian mustard</name>
    <name type="synonym">Abyssinian cabbage</name>
    <dbReference type="NCBI Taxonomy" id="52824"/>
    <lineage>
        <taxon>Eukaryota</taxon>
        <taxon>Viridiplantae</taxon>
        <taxon>Streptophyta</taxon>
        <taxon>Embryophyta</taxon>
        <taxon>Tracheophyta</taxon>
        <taxon>Spermatophyta</taxon>
        <taxon>Magnoliopsida</taxon>
        <taxon>eudicotyledons</taxon>
        <taxon>Gunneridae</taxon>
        <taxon>Pentapetalae</taxon>
        <taxon>rosids</taxon>
        <taxon>malvids</taxon>
        <taxon>Brassicales</taxon>
        <taxon>Brassicaceae</taxon>
        <taxon>Brassiceae</taxon>
        <taxon>Brassica</taxon>
    </lineage>
</organism>
<dbReference type="PANTHER" id="PTHR31118:SF12">
    <property type="entry name" value="CYCLASE-LIKE PROTEIN 2"/>
    <property type="match status" value="1"/>
</dbReference>
<evidence type="ECO:0000313" key="4">
    <source>
        <dbReference type="EMBL" id="KAG2243269.1"/>
    </source>
</evidence>
<keyword evidence="5" id="KW-1185">Reference proteome</keyword>
<protein>
    <recommendedName>
        <fullName evidence="6">Cyclase family protein</fullName>
    </recommendedName>
</protein>
<comment type="subcellular location">
    <subcellularLocation>
        <location evidence="1">Secreted</location>
        <location evidence="1">Extracellular space</location>
        <location evidence="1">Extracellular matrix</location>
    </subcellularLocation>
</comment>
<sequence length="140" mass="15662">MDRPGLLVDVPRDKNKITAEVMESLNIPKGIKRVLFRTSNTDRGLMYKREEDLSFVGFSADGSKWLVENTDIKLVGVDYLSVAAYDDLDSAHIELLKTREIIPVEGLKLDEVEAGLYYMNCLPMRLVGAEGSPVRCVLLS</sequence>
<dbReference type="Pfam" id="PF04199">
    <property type="entry name" value="Cyclase"/>
    <property type="match status" value="1"/>
</dbReference>
<comment type="caution">
    <text evidence="4">The sequence shown here is derived from an EMBL/GenBank/DDBJ whole genome shotgun (WGS) entry which is preliminary data.</text>
</comment>
<evidence type="ECO:0000256" key="1">
    <source>
        <dbReference type="ARBA" id="ARBA00004498"/>
    </source>
</evidence>
<dbReference type="Gene3D" id="3.50.30.50">
    <property type="entry name" value="Putative cyclase"/>
    <property type="match status" value="1"/>
</dbReference>
<dbReference type="GO" id="GO:0019441">
    <property type="term" value="P:L-tryptophan catabolic process to kynurenine"/>
    <property type="evidence" value="ECO:0007669"/>
    <property type="project" value="InterPro"/>
</dbReference>
<gene>
    <name evidence="4" type="ORF">Bca52824_094889</name>
</gene>
<evidence type="ECO:0008006" key="6">
    <source>
        <dbReference type="Google" id="ProtNLM"/>
    </source>
</evidence>
<comment type="similarity">
    <text evidence="2">Belongs to the Cyclase 1 superfamily.</text>
</comment>
<keyword evidence="3" id="KW-0272">Extracellular matrix</keyword>